<keyword evidence="3" id="KW-1185">Reference proteome</keyword>
<evidence type="ECO:0000259" key="1">
    <source>
        <dbReference type="Pfam" id="PF22741"/>
    </source>
</evidence>
<evidence type="ECO:0000313" key="3">
    <source>
        <dbReference type="Proteomes" id="UP000599391"/>
    </source>
</evidence>
<dbReference type="EMBL" id="JAECZB010000041">
    <property type="protein sequence ID" value="MBH8553703.1"/>
    <property type="molecule type" value="Genomic_DNA"/>
</dbReference>
<dbReference type="CDD" id="cd14503">
    <property type="entry name" value="PTP-bact"/>
    <property type="match status" value="1"/>
</dbReference>
<name>A0A8J7HCZ2_9CYAN</name>
<dbReference type="RefSeq" id="WP_214439977.1">
    <property type="nucleotide sequence ID" value="NZ_JAECZB010000041.1"/>
</dbReference>
<dbReference type="Gene3D" id="3.90.190.10">
    <property type="entry name" value="Protein tyrosine phosphatase superfamily"/>
    <property type="match status" value="1"/>
</dbReference>
<evidence type="ECO:0000313" key="2">
    <source>
        <dbReference type="EMBL" id="MBH8553703.1"/>
    </source>
</evidence>
<proteinExistence type="predicted"/>
<reference evidence="2 3" key="1">
    <citation type="journal article" date="2021" name="Int. J. Syst. Evol. Microbiol.">
        <title>Amazonocrinis nigriterrae gen. nov., sp. nov., Atlanticothrix silvestris gen. nov., sp. nov. and Dendronalium phyllosphericum gen. nov., sp. nov., nostocacean cyanobacteria from Brazilian environments.</title>
        <authorList>
            <person name="Alvarenga D.O."/>
            <person name="Andreote A.P.D."/>
            <person name="Branco L.H.Z."/>
            <person name="Delbaje E."/>
            <person name="Cruz R.B."/>
            <person name="Varani A.M."/>
            <person name="Fiore M.F."/>
        </authorList>
    </citation>
    <scope>NUCLEOTIDE SEQUENCE [LARGE SCALE GENOMIC DNA]</scope>
    <source>
        <strain evidence="2 3">CENA357</strain>
    </source>
</reference>
<dbReference type="AlphaFoldDB" id="A0A8J7HCZ2"/>
<dbReference type="Pfam" id="PF22741">
    <property type="entry name" value="PTP-NADK"/>
    <property type="match status" value="1"/>
</dbReference>
<accession>A0A8J7HCZ2</accession>
<dbReference type="SUPFAM" id="SSF52799">
    <property type="entry name" value="(Phosphotyrosine protein) phosphatases II"/>
    <property type="match status" value="1"/>
</dbReference>
<protein>
    <submittedName>
        <fullName evidence="2">Protein tyrosine phosphatase family protein</fullName>
    </submittedName>
</protein>
<gene>
    <name evidence="2" type="ORF">I8751_15255</name>
</gene>
<organism evidence="2 3">
    <name type="scientific">Atlanticothrix silvestris CENA357</name>
    <dbReference type="NCBI Taxonomy" id="1725252"/>
    <lineage>
        <taxon>Bacteria</taxon>
        <taxon>Bacillati</taxon>
        <taxon>Cyanobacteriota</taxon>
        <taxon>Cyanophyceae</taxon>
        <taxon>Nostocales</taxon>
        <taxon>Nodulariaceae</taxon>
        <taxon>Atlanticothrix</taxon>
        <taxon>Atlanticothrix silvestris</taxon>
    </lineage>
</organism>
<dbReference type="InterPro" id="IPR029021">
    <property type="entry name" value="Prot-tyrosine_phosphatase-like"/>
</dbReference>
<sequence length="156" mass="18053">MSTQIIEDIDNFLQISDKIATSGQPTAEQFIAIKQSGYRLIVNLALLTSNNALLDEQQIVESQGMEYVHIPVLWEKPTIENVTKFINVMEANVDKKVFIHCAANKRVSAFIYLYRRLYTAINEQEAKQDLHKIWIPNEIWNKFIQEMIEINNARLG</sequence>
<feature type="domain" description="DSP-PTPase phosphatase fused to NAD+ Kinase" evidence="1">
    <location>
        <begin position="20"/>
        <end position="126"/>
    </location>
</feature>
<comment type="caution">
    <text evidence="2">The sequence shown here is derived from an EMBL/GenBank/DDBJ whole genome shotgun (WGS) entry which is preliminary data.</text>
</comment>
<dbReference type="Proteomes" id="UP000599391">
    <property type="component" value="Unassembled WGS sequence"/>
</dbReference>
<dbReference type="InterPro" id="IPR055214">
    <property type="entry name" value="PTP-NADK"/>
</dbReference>